<sequence length="120" mass="13535">MKKKIIYFLMGVVVLLLVGFAKNRLTTYTVNPDIVVVNKIMNTDHTLALSGDLISSATQYEGYTARKVGDKLYLSLQANDLIYLGKRDGSFQITLQEDGQSISEIYLTQDSYHKKIWPAL</sequence>
<keyword evidence="2" id="KW-1185">Reference proteome</keyword>
<organism evidence="1 2">
    <name type="scientific">Paenibacillus shirakamiensis</name>
    <dbReference type="NCBI Taxonomy" id="1265935"/>
    <lineage>
        <taxon>Bacteria</taxon>
        <taxon>Bacillati</taxon>
        <taxon>Bacillota</taxon>
        <taxon>Bacilli</taxon>
        <taxon>Bacillales</taxon>
        <taxon>Paenibacillaceae</taxon>
        <taxon>Paenibacillus</taxon>
    </lineage>
</organism>
<evidence type="ECO:0000313" key="1">
    <source>
        <dbReference type="EMBL" id="MBP2000595.1"/>
    </source>
</evidence>
<dbReference type="RefSeq" id="WP_209860909.1">
    <property type="nucleotide sequence ID" value="NZ_JAGGLD010000002.1"/>
</dbReference>
<dbReference type="EMBL" id="JAGGLD010000002">
    <property type="protein sequence ID" value="MBP2000595.1"/>
    <property type="molecule type" value="Genomic_DNA"/>
</dbReference>
<evidence type="ECO:0008006" key="3">
    <source>
        <dbReference type="Google" id="ProtNLM"/>
    </source>
</evidence>
<comment type="caution">
    <text evidence="1">The sequence shown here is derived from an EMBL/GenBank/DDBJ whole genome shotgun (WGS) entry which is preliminary data.</text>
</comment>
<accession>A0ABS4JFU8</accession>
<protein>
    <recommendedName>
        <fullName evidence="3">DUF3221 domain-containing protein</fullName>
    </recommendedName>
</protein>
<evidence type="ECO:0000313" key="2">
    <source>
        <dbReference type="Proteomes" id="UP001519288"/>
    </source>
</evidence>
<name>A0ABS4JFU8_9BACL</name>
<dbReference type="Proteomes" id="UP001519288">
    <property type="component" value="Unassembled WGS sequence"/>
</dbReference>
<gene>
    <name evidence="1" type="ORF">J2Z69_001626</name>
</gene>
<proteinExistence type="predicted"/>
<reference evidence="1 2" key="1">
    <citation type="submission" date="2021-03" db="EMBL/GenBank/DDBJ databases">
        <title>Genomic Encyclopedia of Type Strains, Phase IV (KMG-IV): sequencing the most valuable type-strain genomes for metagenomic binning, comparative biology and taxonomic classification.</title>
        <authorList>
            <person name="Goeker M."/>
        </authorList>
    </citation>
    <scope>NUCLEOTIDE SEQUENCE [LARGE SCALE GENOMIC DNA]</scope>
    <source>
        <strain evidence="1 2">DSM 26806</strain>
    </source>
</reference>